<dbReference type="InterPro" id="IPR002828">
    <property type="entry name" value="SurE-like_Pase/nucleotidase"/>
</dbReference>
<dbReference type="PANTHER" id="PTHR30457:SF0">
    <property type="entry name" value="PHOSPHATASE, PUTATIVE (AFU_ORTHOLOGUE AFUA_4G01070)-RELATED"/>
    <property type="match status" value="1"/>
</dbReference>
<sequence>MSERPLALVSNDDGIDSRFLLELATAAKESFDVVVCAPAEEQSWIGHAISRHNRLAPEVVEGFSCPGHKLNGTPADCVNFALGHLMPRKPDLVLSGINLGYNVTLPMVLSSGTVGAALEGALHGIRAVATSMALPVDEFEEIRTNKGQVEGVLLESLRESARQTVVIAHEFCEKATEGGLVVHNLNFPENTSAGTEVVEAFPDDLRLGSLFQPFEDGVGYRLVYRTEWLDNATPTKGSDLDALRASRASVARLDFAAIRSGKMP</sequence>
<gene>
    <name evidence="5" type="ORF">METZ01_LOCUS224368</name>
</gene>
<accession>A0A382GA84</accession>
<evidence type="ECO:0000256" key="3">
    <source>
        <dbReference type="ARBA" id="ARBA00022801"/>
    </source>
</evidence>
<proteinExistence type="inferred from homology"/>
<dbReference type="AlphaFoldDB" id="A0A382GA84"/>
<dbReference type="Gene3D" id="3.40.1210.10">
    <property type="entry name" value="Survival protein SurE-like phosphatase/nucleotidase"/>
    <property type="match status" value="1"/>
</dbReference>
<protein>
    <recommendedName>
        <fullName evidence="4">Survival protein SurE-like phosphatase/nucleotidase domain-containing protein</fullName>
    </recommendedName>
</protein>
<dbReference type="InterPro" id="IPR036523">
    <property type="entry name" value="SurE-like_sf"/>
</dbReference>
<dbReference type="NCBIfam" id="TIGR00087">
    <property type="entry name" value="surE"/>
    <property type="match status" value="1"/>
</dbReference>
<dbReference type="EMBL" id="UINC01054154">
    <property type="protein sequence ID" value="SVB71514.1"/>
    <property type="molecule type" value="Genomic_DNA"/>
</dbReference>
<dbReference type="PANTHER" id="PTHR30457">
    <property type="entry name" value="5'-NUCLEOTIDASE SURE"/>
    <property type="match status" value="1"/>
</dbReference>
<comment type="similarity">
    <text evidence="1">Belongs to the SurE nucleotidase family.</text>
</comment>
<dbReference type="InterPro" id="IPR030048">
    <property type="entry name" value="SurE"/>
</dbReference>
<keyword evidence="2" id="KW-0479">Metal-binding</keyword>
<name>A0A382GA84_9ZZZZ</name>
<evidence type="ECO:0000259" key="4">
    <source>
        <dbReference type="Pfam" id="PF01975"/>
    </source>
</evidence>
<dbReference type="SUPFAM" id="SSF64167">
    <property type="entry name" value="SurE-like"/>
    <property type="match status" value="1"/>
</dbReference>
<evidence type="ECO:0000313" key="5">
    <source>
        <dbReference type="EMBL" id="SVB71514.1"/>
    </source>
</evidence>
<organism evidence="5">
    <name type="scientific">marine metagenome</name>
    <dbReference type="NCBI Taxonomy" id="408172"/>
    <lineage>
        <taxon>unclassified sequences</taxon>
        <taxon>metagenomes</taxon>
        <taxon>ecological metagenomes</taxon>
    </lineage>
</organism>
<dbReference type="GO" id="GO:0008252">
    <property type="term" value="F:nucleotidase activity"/>
    <property type="evidence" value="ECO:0007669"/>
    <property type="project" value="InterPro"/>
</dbReference>
<evidence type="ECO:0000256" key="2">
    <source>
        <dbReference type="ARBA" id="ARBA00022723"/>
    </source>
</evidence>
<dbReference type="Pfam" id="PF01975">
    <property type="entry name" value="SurE"/>
    <property type="match status" value="1"/>
</dbReference>
<keyword evidence="3" id="KW-0378">Hydrolase</keyword>
<dbReference type="GO" id="GO:0046872">
    <property type="term" value="F:metal ion binding"/>
    <property type="evidence" value="ECO:0007669"/>
    <property type="project" value="UniProtKB-KW"/>
</dbReference>
<evidence type="ECO:0000256" key="1">
    <source>
        <dbReference type="ARBA" id="ARBA00011062"/>
    </source>
</evidence>
<feature type="domain" description="Survival protein SurE-like phosphatase/nucleotidase" evidence="4">
    <location>
        <begin position="8"/>
        <end position="193"/>
    </location>
</feature>
<reference evidence="5" key="1">
    <citation type="submission" date="2018-05" db="EMBL/GenBank/DDBJ databases">
        <authorList>
            <person name="Lanie J.A."/>
            <person name="Ng W.-L."/>
            <person name="Kazmierczak K.M."/>
            <person name="Andrzejewski T.M."/>
            <person name="Davidsen T.M."/>
            <person name="Wayne K.J."/>
            <person name="Tettelin H."/>
            <person name="Glass J.I."/>
            <person name="Rusch D."/>
            <person name="Podicherti R."/>
            <person name="Tsui H.-C.T."/>
            <person name="Winkler M.E."/>
        </authorList>
    </citation>
    <scope>NUCLEOTIDE SEQUENCE</scope>
</reference>